<feature type="domain" description="PAC" evidence="2">
    <location>
        <begin position="80"/>
        <end position="132"/>
    </location>
</feature>
<dbReference type="SMART" id="SM00086">
    <property type="entry name" value="PAC"/>
    <property type="match status" value="3"/>
</dbReference>
<dbReference type="InterPro" id="IPR052155">
    <property type="entry name" value="Biofilm_reg_signaling"/>
</dbReference>
<feature type="domain" description="GGDEF" evidence="3">
    <location>
        <begin position="407"/>
        <end position="536"/>
    </location>
</feature>
<dbReference type="SUPFAM" id="SSF55785">
    <property type="entry name" value="PYP-like sensor domain (PAS domain)"/>
    <property type="match status" value="3"/>
</dbReference>
<organism evidence="4 5">
    <name type="scientific">Massilia phyllostachyos</name>
    <dbReference type="NCBI Taxonomy" id="2898585"/>
    <lineage>
        <taxon>Bacteria</taxon>
        <taxon>Pseudomonadati</taxon>
        <taxon>Pseudomonadota</taxon>
        <taxon>Betaproteobacteria</taxon>
        <taxon>Burkholderiales</taxon>
        <taxon>Oxalobacteraceae</taxon>
        <taxon>Telluria group</taxon>
        <taxon>Massilia</taxon>
    </lineage>
</organism>
<evidence type="ECO:0000313" key="4">
    <source>
        <dbReference type="EMBL" id="MCD2515685.1"/>
    </source>
</evidence>
<dbReference type="Pfam" id="PF08447">
    <property type="entry name" value="PAS_3"/>
    <property type="match status" value="1"/>
</dbReference>
<dbReference type="NCBIfam" id="TIGR00254">
    <property type="entry name" value="GGDEF"/>
    <property type="match status" value="1"/>
</dbReference>
<keyword evidence="5" id="KW-1185">Reference proteome</keyword>
<name>A0ABS8Q1U0_9BURK</name>
<dbReference type="CDD" id="cd00130">
    <property type="entry name" value="PAS"/>
    <property type="match status" value="3"/>
</dbReference>
<comment type="caution">
    <text evidence="4">The sequence shown here is derived from an EMBL/GenBank/DDBJ whole genome shotgun (WGS) entry which is preliminary data.</text>
</comment>
<dbReference type="SMART" id="SM00267">
    <property type="entry name" value="GGDEF"/>
    <property type="match status" value="1"/>
</dbReference>
<dbReference type="InterPro" id="IPR013767">
    <property type="entry name" value="PAS_fold"/>
</dbReference>
<dbReference type="PANTHER" id="PTHR44757">
    <property type="entry name" value="DIGUANYLATE CYCLASE DGCP"/>
    <property type="match status" value="1"/>
</dbReference>
<dbReference type="InterPro" id="IPR035965">
    <property type="entry name" value="PAS-like_dom_sf"/>
</dbReference>
<dbReference type="RefSeq" id="WP_231056985.1">
    <property type="nucleotide sequence ID" value="NZ_JAJNOC010000001.1"/>
</dbReference>
<reference evidence="4" key="1">
    <citation type="submission" date="2021-11" db="EMBL/GenBank/DDBJ databases">
        <title>The complete genome of Massilia sp sp. G4R7.</title>
        <authorList>
            <person name="Liu L."/>
            <person name="Yue J."/>
            <person name="Yuan J."/>
            <person name="Yang F."/>
            <person name="Li L."/>
        </authorList>
    </citation>
    <scope>NUCLEOTIDE SEQUENCE</scope>
    <source>
        <strain evidence="4">G4R7</strain>
    </source>
</reference>
<dbReference type="Gene3D" id="3.30.450.20">
    <property type="entry name" value="PAS domain"/>
    <property type="match status" value="3"/>
</dbReference>
<dbReference type="NCBIfam" id="TIGR00229">
    <property type="entry name" value="sensory_box"/>
    <property type="match status" value="3"/>
</dbReference>
<evidence type="ECO:0000259" key="2">
    <source>
        <dbReference type="PROSITE" id="PS50113"/>
    </source>
</evidence>
<dbReference type="InterPro" id="IPR013655">
    <property type="entry name" value="PAS_fold_3"/>
</dbReference>
<dbReference type="InterPro" id="IPR001610">
    <property type="entry name" value="PAC"/>
</dbReference>
<dbReference type="InterPro" id="IPR043128">
    <property type="entry name" value="Rev_trsase/Diguanyl_cyclase"/>
</dbReference>
<protein>
    <submittedName>
        <fullName evidence="4">PAS domain S-box protein</fullName>
    </submittedName>
</protein>
<dbReference type="Proteomes" id="UP001179361">
    <property type="component" value="Unassembled WGS sequence"/>
</dbReference>
<dbReference type="Pfam" id="PF00990">
    <property type="entry name" value="GGDEF"/>
    <property type="match status" value="1"/>
</dbReference>
<evidence type="ECO:0000313" key="5">
    <source>
        <dbReference type="Proteomes" id="UP001179361"/>
    </source>
</evidence>
<accession>A0ABS8Q1U0</accession>
<dbReference type="Pfam" id="PF00989">
    <property type="entry name" value="PAS"/>
    <property type="match status" value="1"/>
</dbReference>
<dbReference type="EMBL" id="JAJNOC010000001">
    <property type="protein sequence ID" value="MCD2515685.1"/>
    <property type="molecule type" value="Genomic_DNA"/>
</dbReference>
<dbReference type="PROSITE" id="PS50113">
    <property type="entry name" value="PAC"/>
    <property type="match status" value="1"/>
</dbReference>
<feature type="domain" description="PAS" evidence="1">
    <location>
        <begin position="6"/>
        <end position="49"/>
    </location>
</feature>
<evidence type="ECO:0000259" key="3">
    <source>
        <dbReference type="PROSITE" id="PS50887"/>
    </source>
</evidence>
<dbReference type="InterPro" id="IPR000700">
    <property type="entry name" value="PAS-assoc_C"/>
</dbReference>
<dbReference type="SUPFAM" id="SSF55073">
    <property type="entry name" value="Nucleotide cyclase"/>
    <property type="match status" value="1"/>
</dbReference>
<dbReference type="SMART" id="SM00091">
    <property type="entry name" value="PAS"/>
    <property type="match status" value="3"/>
</dbReference>
<feature type="domain" description="PAS" evidence="1">
    <location>
        <begin position="247"/>
        <end position="300"/>
    </location>
</feature>
<dbReference type="CDD" id="cd01949">
    <property type="entry name" value="GGDEF"/>
    <property type="match status" value="1"/>
</dbReference>
<feature type="domain" description="PAS" evidence="1">
    <location>
        <begin position="126"/>
        <end position="196"/>
    </location>
</feature>
<dbReference type="PANTHER" id="PTHR44757:SF2">
    <property type="entry name" value="BIOFILM ARCHITECTURE MAINTENANCE PROTEIN MBAA"/>
    <property type="match status" value="1"/>
</dbReference>
<dbReference type="Pfam" id="PF08448">
    <property type="entry name" value="PAS_4"/>
    <property type="match status" value="1"/>
</dbReference>
<dbReference type="PROSITE" id="PS50887">
    <property type="entry name" value="GGDEF"/>
    <property type="match status" value="1"/>
</dbReference>
<evidence type="ECO:0000259" key="1">
    <source>
        <dbReference type="PROSITE" id="PS50112"/>
    </source>
</evidence>
<proteinExistence type="predicted"/>
<dbReference type="Gene3D" id="3.30.70.270">
    <property type="match status" value="1"/>
</dbReference>
<dbReference type="PROSITE" id="PS50112">
    <property type="entry name" value="PAS"/>
    <property type="match status" value="3"/>
</dbReference>
<dbReference type="InterPro" id="IPR000160">
    <property type="entry name" value="GGDEF_dom"/>
</dbReference>
<dbReference type="InterPro" id="IPR029787">
    <property type="entry name" value="Nucleotide_cyclase"/>
</dbReference>
<sequence>MPNSLSPAHFSAAFDQSAVGMALVGLDGRWLEVNAALCAMLGYRRDELLALTFHDIAVLDELPQDRALAARLLSGELASCQLEKRYRQPGGAIVWGLLNVTLGRESCGAPLCFFVQVVDITAQKRAQEERDALFALSPDLLAVATTEGALLQVNPAWREVLGWDEATLLARPYYEMIHPDDLAHTRDLLQGLTEGGPVHRMRNRQRHADGSWRWIEWSNRLGPDGRLFASGRDVTEQIENEARLRGQEQKIRLLIEHANDAFLGMDRHGVVTEWNRQAETTFGWSANDIIGQPMADLLAPARLRQAHLDGMAAFLRSCAHAPVLPAHKRVEVPALRKDGSEILVEFSVGVVLLDGEPWFHAFLRDVSKQRRLSDQLHYRATHDFLTGLPNRYEFISRLQLALAMPGAAPAVLFIDLDGFKAVNDVFGHDAGDAVLIEFSRRLLATVGEQGLAARLAGDEFVVLLETGEDAEALCAVILGAASLPYALPQGCNPVTASVGLALATPGESVDTLLARADSAMYAAKRAGKHCYAFGRRGQWTVKAGPE</sequence>
<gene>
    <name evidence="4" type="ORF">LQ564_05090</name>
</gene>
<dbReference type="InterPro" id="IPR000014">
    <property type="entry name" value="PAS"/>
</dbReference>
<dbReference type="InterPro" id="IPR013656">
    <property type="entry name" value="PAS_4"/>
</dbReference>